<dbReference type="AlphaFoldDB" id="X7FCU7"/>
<accession>X7FCU7</accession>
<comment type="caution">
    <text evidence="1">The sequence shown here is derived from an EMBL/GenBank/DDBJ whole genome shotgun (WGS) entry which is preliminary data.</text>
</comment>
<sequence>MAYASTDAAAPATGTATGFFEKLFRPFILLAESNSRLRRMQALNAMSDAELARRGIRREDIARHVFADVLYV</sequence>
<name>X7FCU7_9RHOB</name>
<reference evidence="1 2" key="1">
    <citation type="submission" date="2014-01" db="EMBL/GenBank/DDBJ databases">
        <title>Roseivivax isoporae LMG 25204 Genome Sequencing.</title>
        <authorList>
            <person name="Lai Q."/>
            <person name="Li G."/>
            <person name="Shao Z."/>
        </authorList>
    </citation>
    <scope>NUCLEOTIDE SEQUENCE [LARGE SCALE GENOMIC DNA]</scope>
    <source>
        <strain evidence="1 2">LMG 25204</strain>
    </source>
</reference>
<dbReference type="RefSeq" id="WP_043766327.1">
    <property type="nucleotide sequence ID" value="NZ_JAME01000003.1"/>
</dbReference>
<protein>
    <recommendedName>
        <fullName evidence="3">DUF1127 domain-containing protein</fullName>
    </recommendedName>
</protein>
<gene>
    <name evidence="1" type="ORF">RISW2_12790</name>
</gene>
<evidence type="ECO:0008006" key="3">
    <source>
        <dbReference type="Google" id="ProtNLM"/>
    </source>
</evidence>
<dbReference type="PATRIC" id="fig|1449351.3.peg.598"/>
<dbReference type="STRING" id="1449351.RISW2_12790"/>
<dbReference type="OrthoDB" id="7867799at2"/>
<evidence type="ECO:0000313" key="2">
    <source>
        <dbReference type="Proteomes" id="UP000023430"/>
    </source>
</evidence>
<organism evidence="1 2">
    <name type="scientific">Roseivivax isoporae LMG 25204</name>
    <dbReference type="NCBI Taxonomy" id="1449351"/>
    <lineage>
        <taxon>Bacteria</taxon>
        <taxon>Pseudomonadati</taxon>
        <taxon>Pseudomonadota</taxon>
        <taxon>Alphaproteobacteria</taxon>
        <taxon>Rhodobacterales</taxon>
        <taxon>Roseobacteraceae</taxon>
        <taxon>Roseivivax</taxon>
    </lineage>
</organism>
<dbReference type="Proteomes" id="UP000023430">
    <property type="component" value="Unassembled WGS sequence"/>
</dbReference>
<evidence type="ECO:0000313" key="1">
    <source>
        <dbReference type="EMBL" id="ETX30538.1"/>
    </source>
</evidence>
<proteinExistence type="predicted"/>
<keyword evidence="2" id="KW-1185">Reference proteome</keyword>
<dbReference type="EMBL" id="JAME01000003">
    <property type="protein sequence ID" value="ETX30538.1"/>
    <property type="molecule type" value="Genomic_DNA"/>
</dbReference>